<sequence length="642" mass="75646">MKYPIKNIYEIQLLPHNYIAEEILLGIILIYPSVFPTIKSMINTEYFFLEYHQTIYTKVFYGYKQNKLNIVDLIYSLSSTGNSYILKGCSKIIELMKQSQIFIPSSNEQITIYTQEILKLIQYTYIRRVMIQYAYDIIRLCYNLKISHHLIYNKAAYYLNIAEQKIPNNKSKSFQDLLSELLLKIRYSQKKYILQYPKYKNNKQSIIQHNTDNKINSGLKNLDQLVQEFKSGDLIVIAGRPSIGKTSLAINIAYNITQTSKRGICIFSLEMSSQQIIYKLISVASNVSINKLLKHEQNKSWYALKQIYQKLFHANIYIDDNPNTSIDYIEYTSKFLKKEYKTISLILIDYLQLIQSNYTNSNQRSQEISYITRKLKLLSQYLYLPIIILSQLNRSIENRSNKKPILSDLRESGCIDLEINFEIYQKNLNELSIINFTQNIHDSLNAKYINNLDICELKHFNKKFKYISKLYKKNEIYLFLQYVFKYIINKNTIIKSTHNHKYLSNNIWTKMNYIIDETIITKKKLIIINNLIETLYNCYTKQIHVGNYVKTYDINTYQYFNFICNTVIVHNSIEQDADIVIMIHKEFNNTGISKENQVIDLLLLKNRNGPTGECKLIFWPNTTKFQNIISANNNKACNTSID</sequence>
<evidence type="ECO:0000256" key="3">
    <source>
        <dbReference type="ARBA" id="ARBA00022741"/>
    </source>
</evidence>
<keyword evidence="8" id="KW-0413">Isomerase</keyword>
<dbReference type="GO" id="GO:0006260">
    <property type="term" value="P:DNA replication"/>
    <property type="evidence" value="ECO:0007669"/>
    <property type="project" value="UniProtKB-KW"/>
</dbReference>
<dbReference type="PANTHER" id="PTHR30153">
    <property type="entry name" value="REPLICATIVE DNA HELICASE DNAB"/>
    <property type="match status" value="1"/>
</dbReference>
<evidence type="ECO:0000259" key="11">
    <source>
        <dbReference type="PROSITE" id="PS51199"/>
    </source>
</evidence>
<dbReference type="InterPro" id="IPR027417">
    <property type="entry name" value="P-loop_NTPase"/>
</dbReference>
<reference evidence="12" key="2">
    <citation type="submission" date="2019-04" db="EMBL/GenBank/DDBJ databases">
        <authorList>
            <person name="Pasella M."/>
        </authorList>
    </citation>
    <scope>NUCLEOTIDE SEQUENCE</scope>
    <source>
        <strain evidence="12">PD2930</strain>
    </source>
</reference>
<dbReference type="AlphaFoldDB" id="A0A4D6WYS8"/>
<evidence type="ECO:0000256" key="6">
    <source>
        <dbReference type="ARBA" id="ARBA00022840"/>
    </source>
</evidence>
<dbReference type="InterPro" id="IPR007694">
    <property type="entry name" value="DNA_helicase_DnaB-like_C"/>
</dbReference>
<evidence type="ECO:0000256" key="1">
    <source>
        <dbReference type="ARBA" id="ARBA00008428"/>
    </source>
</evidence>
<geneLocation type="plastid" evidence="12"/>
<dbReference type="GO" id="GO:0005829">
    <property type="term" value="C:cytosol"/>
    <property type="evidence" value="ECO:0007669"/>
    <property type="project" value="TreeGrafter"/>
</dbReference>
<dbReference type="Pfam" id="PF03796">
    <property type="entry name" value="DnaB_C"/>
    <property type="match status" value="1"/>
</dbReference>
<dbReference type="GO" id="GO:0016787">
    <property type="term" value="F:hydrolase activity"/>
    <property type="evidence" value="ECO:0007669"/>
    <property type="project" value="UniProtKB-KW"/>
</dbReference>
<comment type="catalytic activity">
    <reaction evidence="10">
        <text>ATP + H2O = ADP + phosphate + H(+)</text>
        <dbReference type="Rhea" id="RHEA:13065"/>
        <dbReference type="ChEBI" id="CHEBI:15377"/>
        <dbReference type="ChEBI" id="CHEBI:15378"/>
        <dbReference type="ChEBI" id="CHEBI:30616"/>
        <dbReference type="ChEBI" id="CHEBI:43474"/>
        <dbReference type="ChEBI" id="CHEBI:456216"/>
        <dbReference type="EC" id="5.6.2.3"/>
    </reaction>
</comment>
<evidence type="ECO:0000256" key="2">
    <source>
        <dbReference type="ARBA" id="ARBA00022705"/>
    </source>
</evidence>
<comment type="similarity">
    <text evidence="1">Belongs to the helicase family. DnaB subfamily.</text>
</comment>
<keyword evidence="5 12" id="KW-0347">Helicase</keyword>
<reference evidence="12" key="1">
    <citation type="journal article" date="2019" name="Mol. Phylogenet. Evol.">
        <title>Morphological evolution and classification of the red algal order Ceramiales inferred using plastid phylogenomics.</title>
        <authorList>
            <person name="Diaz-Tapia P."/>
            <person name="Pasella M.M."/>
            <person name="Verbruggen H."/>
            <person name="Maggs C.A."/>
        </authorList>
    </citation>
    <scope>NUCLEOTIDE SEQUENCE</scope>
    <source>
        <strain evidence="12">PD2930</strain>
    </source>
</reference>
<evidence type="ECO:0000256" key="5">
    <source>
        <dbReference type="ARBA" id="ARBA00022806"/>
    </source>
</evidence>
<feature type="domain" description="SF4 helicase" evidence="11">
    <location>
        <begin position="208"/>
        <end position="413"/>
    </location>
</feature>
<keyword evidence="2" id="KW-0235">DNA replication</keyword>
<evidence type="ECO:0000256" key="4">
    <source>
        <dbReference type="ARBA" id="ARBA00022801"/>
    </source>
</evidence>
<keyword evidence="12" id="KW-0934">Plastid</keyword>
<dbReference type="PANTHER" id="PTHR30153:SF2">
    <property type="entry name" value="REPLICATIVE DNA HELICASE"/>
    <property type="match status" value="1"/>
</dbReference>
<protein>
    <recommendedName>
        <fullName evidence="9">DNA 5'-3' helicase</fullName>
        <ecNumber evidence="9">5.6.2.3</ecNumber>
    </recommendedName>
</protein>
<dbReference type="Gene3D" id="2.170.16.10">
    <property type="entry name" value="Hedgehog/Intein (Hint) domain"/>
    <property type="match status" value="1"/>
</dbReference>
<dbReference type="PROSITE" id="PS50818">
    <property type="entry name" value="INTEIN_C_TER"/>
    <property type="match status" value="1"/>
</dbReference>
<organism evidence="12">
    <name type="scientific">Nitophyllum punctatum</name>
    <dbReference type="NCBI Taxonomy" id="158729"/>
    <lineage>
        <taxon>Eukaryota</taxon>
        <taxon>Rhodophyta</taxon>
        <taxon>Florideophyceae</taxon>
        <taxon>Rhodymeniophycidae</taxon>
        <taxon>Ceramiales</taxon>
        <taxon>Delesseriaceae</taxon>
        <taxon>Nitophylloideae</taxon>
        <taxon>Nitophyllum</taxon>
    </lineage>
</organism>
<dbReference type="InterPro" id="IPR007693">
    <property type="entry name" value="DNA_helicase_DnaB-like_N"/>
</dbReference>
<dbReference type="GO" id="GO:0005524">
    <property type="term" value="F:ATP binding"/>
    <property type="evidence" value="ECO:0007669"/>
    <property type="project" value="UniProtKB-KW"/>
</dbReference>
<evidence type="ECO:0000256" key="10">
    <source>
        <dbReference type="ARBA" id="ARBA00048954"/>
    </source>
</evidence>
<name>A0A4D6WYS8_9FLOR</name>
<dbReference type="InterPro" id="IPR036185">
    <property type="entry name" value="DNA_heli_DnaB-like_N_sf"/>
</dbReference>
<evidence type="ECO:0000256" key="8">
    <source>
        <dbReference type="ARBA" id="ARBA00023235"/>
    </source>
</evidence>
<evidence type="ECO:0000256" key="7">
    <source>
        <dbReference type="ARBA" id="ARBA00023125"/>
    </source>
</evidence>
<dbReference type="SUPFAM" id="SSF48024">
    <property type="entry name" value="N-terminal domain of DnaB helicase"/>
    <property type="match status" value="1"/>
</dbReference>
<dbReference type="PROSITE" id="PS51199">
    <property type="entry name" value="SF4_HELICASE"/>
    <property type="match status" value="1"/>
</dbReference>
<evidence type="ECO:0000313" key="12">
    <source>
        <dbReference type="EMBL" id="QCI07570.1"/>
    </source>
</evidence>
<evidence type="ECO:0000256" key="9">
    <source>
        <dbReference type="ARBA" id="ARBA00044969"/>
    </source>
</evidence>
<dbReference type="Pfam" id="PF00772">
    <property type="entry name" value="DnaB"/>
    <property type="match status" value="1"/>
</dbReference>
<keyword evidence="6" id="KW-0067">ATP-binding</keyword>
<accession>A0A4D6WYS8</accession>
<dbReference type="InterPro" id="IPR016136">
    <property type="entry name" value="DNA_helicase_N/primase_C"/>
</dbReference>
<dbReference type="SUPFAM" id="SSF52540">
    <property type="entry name" value="P-loop containing nucleoside triphosphate hydrolases"/>
    <property type="match status" value="1"/>
</dbReference>
<dbReference type="Gene3D" id="1.10.860.10">
    <property type="entry name" value="DNAb Helicase, Chain A"/>
    <property type="match status" value="1"/>
</dbReference>
<dbReference type="EC" id="5.6.2.3" evidence="9"/>
<keyword evidence="4" id="KW-0378">Hydrolase</keyword>
<keyword evidence="3" id="KW-0547">Nucleotide-binding</keyword>
<proteinExistence type="inferred from homology"/>
<dbReference type="GO" id="GO:0043139">
    <property type="term" value="F:5'-3' DNA helicase activity"/>
    <property type="evidence" value="ECO:0007669"/>
    <property type="project" value="UniProtKB-EC"/>
</dbReference>
<dbReference type="InterPro" id="IPR030934">
    <property type="entry name" value="Intein_C"/>
</dbReference>
<dbReference type="Gene3D" id="3.40.50.300">
    <property type="entry name" value="P-loop containing nucleotide triphosphate hydrolases"/>
    <property type="match status" value="2"/>
</dbReference>
<gene>
    <name evidence="12" type="primary">dnaB</name>
</gene>
<keyword evidence="7" id="KW-0238">DNA-binding</keyword>
<dbReference type="EMBL" id="MK814699">
    <property type="protein sequence ID" value="QCI07570.1"/>
    <property type="molecule type" value="Genomic_DNA"/>
</dbReference>
<dbReference type="GO" id="GO:0003677">
    <property type="term" value="F:DNA binding"/>
    <property type="evidence" value="ECO:0007669"/>
    <property type="project" value="UniProtKB-KW"/>
</dbReference>